<accession>A0ABY6A1Y0</accession>
<name>A0ABY6A1Y0_9BURK</name>
<organism evidence="3 4">
    <name type="scientific">Comamonas squillarum</name>
    <dbReference type="NCBI Taxonomy" id="2977320"/>
    <lineage>
        <taxon>Bacteria</taxon>
        <taxon>Pseudomonadati</taxon>
        <taxon>Pseudomonadota</taxon>
        <taxon>Betaproteobacteria</taxon>
        <taxon>Burkholderiales</taxon>
        <taxon>Comamonadaceae</taxon>
        <taxon>Comamonas</taxon>
    </lineage>
</organism>
<keyword evidence="2" id="KW-0472">Membrane</keyword>
<evidence type="ECO:0000313" key="3">
    <source>
        <dbReference type="EMBL" id="UXC18992.1"/>
    </source>
</evidence>
<sequence>MKSFFPQSFEAGAPSKTRRLKPGMLARRCVGSLIVLAGAAIVTGDLLAALSNGDTAATPPSTTPHQAPTAR</sequence>
<proteinExistence type="predicted"/>
<protein>
    <submittedName>
        <fullName evidence="3">Uncharacterized protein</fullName>
    </submittedName>
</protein>
<feature type="transmembrane region" description="Helical" evidence="2">
    <location>
        <begin position="25"/>
        <end position="50"/>
    </location>
</feature>
<keyword evidence="2" id="KW-1133">Transmembrane helix</keyword>
<reference evidence="3" key="1">
    <citation type="submission" date="2022-09" db="EMBL/GenBank/DDBJ databases">
        <title>Bacterial diversity in gut of crayfish and pufferfish.</title>
        <authorList>
            <person name="Huang Y."/>
        </authorList>
    </citation>
    <scope>NUCLEOTIDE SEQUENCE</scope>
    <source>
        <strain evidence="3">PR12</strain>
    </source>
</reference>
<gene>
    <name evidence="3" type="ORF">N4T19_02370</name>
</gene>
<dbReference type="RefSeq" id="WP_260719349.1">
    <property type="nucleotide sequence ID" value="NZ_CP104377.1"/>
</dbReference>
<dbReference type="EMBL" id="CP104377">
    <property type="protein sequence ID" value="UXC18992.1"/>
    <property type="molecule type" value="Genomic_DNA"/>
</dbReference>
<keyword evidence="2" id="KW-0812">Transmembrane</keyword>
<keyword evidence="4" id="KW-1185">Reference proteome</keyword>
<evidence type="ECO:0000256" key="1">
    <source>
        <dbReference type="SAM" id="MobiDB-lite"/>
    </source>
</evidence>
<evidence type="ECO:0000313" key="4">
    <source>
        <dbReference type="Proteomes" id="UP001058290"/>
    </source>
</evidence>
<dbReference type="Proteomes" id="UP001058290">
    <property type="component" value="Chromosome"/>
</dbReference>
<feature type="region of interest" description="Disordered" evidence="1">
    <location>
        <begin position="52"/>
        <end position="71"/>
    </location>
</feature>
<evidence type="ECO:0000256" key="2">
    <source>
        <dbReference type="SAM" id="Phobius"/>
    </source>
</evidence>